<dbReference type="AlphaFoldDB" id="A0A4D6NQQ9"/>
<reference evidence="1 2" key="1">
    <citation type="submission" date="2019-04" db="EMBL/GenBank/DDBJ databases">
        <title>An improved genome assembly and genetic linkage map for asparagus bean, Vigna unguiculata ssp. sesquipedialis.</title>
        <authorList>
            <person name="Xia Q."/>
            <person name="Zhang R."/>
            <person name="Dong Y."/>
        </authorList>
    </citation>
    <scope>NUCLEOTIDE SEQUENCE [LARGE SCALE GENOMIC DNA]</scope>
    <source>
        <tissue evidence="1">Leaf</tissue>
    </source>
</reference>
<gene>
    <name evidence="1" type="ORF">DEO72_LG11g1618</name>
</gene>
<keyword evidence="2" id="KW-1185">Reference proteome</keyword>
<dbReference type="Proteomes" id="UP000501690">
    <property type="component" value="Linkage Group LG11"/>
</dbReference>
<dbReference type="EMBL" id="CP039355">
    <property type="protein sequence ID" value="QCE14615.1"/>
    <property type="molecule type" value="Genomic_DNA"/>
</dbReference>
<protein>
    <submittedName>
        <fullName evidence="1">Uncharacterized protein</fullName>
    </submittedName>
</protein>
<evidence type="ECO:0000313" key="1">
    <source>
        <dbReference type="EMBL" id="QCE14615.1"/>
    </source>
</evidence>
<name>A0A4D6NQQ9_VIGUN</name>
<sequence length="138" mass="15679">MARVAEATMVAATFKRCRGDEEGDPGETDEGTQFGSMGWMQRLAQRRHDVSSKGRTQSCKGLAVVVAPITMASISMSWWSREWQWWSAEARHMMVISEGARRWLLCCLFPRERREVMDDAKPILQASFDTLVEPHVSS</sequence>
<organism evidence="1 2">
    <name type="scientific">Vigna unguiculata</name>
    <name type="common">Cowpea</name>
    <dbReference type="NCBI Taxonomy" id="3917"/>
    <lineage>
        <taxon>Eukaryota</taxon>
        <taxon>Viridiplantae</taxon>
        <taxon>Streptophyta</taxon>
        <taxon>Embryophyta</taxon>
        <taxon>Tracheophyta</taxon>
        <taxon>Spermatophyta</taxon>
        <taxon>Magnoliopsida</taxon>
        <taxon>eudicotyledons</taxon>
        <taxon>Gunneridae</taxon>
        <taxon>Pentapetalae</taxon>
        <taxon>rosids</taxon>
        <taxon>fabids</taxon>
        <taxon>Fabales</taxon>
        <taxon>Fabaceae</taxon>
        <taxon>Papilionoideae</taxon>
        <taxon>50 kb inversion clade</taxon>
        <taxon>NPAAA clade</taxon>
        <taxon>indigoferoid/millettioid clade</taxon>
        <taxon>Phaseoleae</taxon>
        <taxon>Vigna</taxon>
    </lineage>
</organism>
<evidence type="ECO:0000313" key="2">
    <source>
        <dbReference type="Proteomes" id="UP000501690"/>
    </source>
</evidence>
<accession>A0A4D6NQQ9</accession>
<proteinExistence type="predicted"/>